<sequence length="542" mass="61343">MRKSNHRPFTAGSTISNRYDPLPRIWRPTTSICPKNSQDEEEKENDDESNIESSSDETYDSDSTVSATESDYRPSRHCSAESSSAKTSPTMKLEGELMDEECVPLDEFVKSKLEGLSSLKDQGCHFGEVSMEHTAKRMEIKEPDCCHCLANLLHYESEGFGPWKTTCRHRHNRQHKRTEQNSSNSSKLFQATSLYQKLYGNASKSLSYPFSHFDNSEKYIQQYKELCSSVGKFHQAWDLSTGNKMTLSDPYLKKLRSKACSIAESFDVFAILAVEKDTSEKETPEINGDSLRSMTVNDRGKNLNLAPVRDSPSLELSSQQYLGKPTSKNFTPFNQYLNLVIPKTTINGNNIQLHIDNPKDVWTPRFETNRNPAKHSHRRSESVDTHSRHSKKKSSDGSLTSRRFSGGNRASELRLQRAATLSAEGTGIRRESGCIIPPPAAISQNTSILTKRNCKTQIQKTKCVSQIRAMLSDLDCCKGKLDRTCRRFENAKIGPEAKHDRVIPATKTFRVEGQTCRTEDQLSIIHRLRKEKERTLRVSAVQ</sequence>
<reference evidence="2" key="1">
    <citation type="submission" date="2022-08" db="UniProtKB">
        <authorList>
            <consortium name="EnsemblMetazoa"/>
        </authorList>
    </citation>
    <scope>IDENTIFICATION</scope>
    <source>
        <strain evidence="2">05x7-T-G4-1.051#20</strain>
    </source>
</reference>
<dbReference type="EnsemblMetazoa" id="G21878.1">
    <property type="protein sequence ID" value="G21878.1:cds"/>
    <property type="gene ID" value="G21878"/>
</dbReference>
<evidence type="ECO:0000256" key="1">
    <source>
        <dbReference type="SAM" id="MobiDB-lite"/>
    </source>
</evidence>
<evidence type="ECO:0000313" key="2">
    <source>
        <dbReference type="EnsemblMetazoa" id="G21878.3:cds"/>
    </source>
</evidence>
<dbReference type="OMA" id="GCDRINT"/>
<feature type="compositionally biased region" description="Polar residues" evidence="1">
    <location>
        <begin position="80"/>
        <end position="90"/>
    </location>
</feature>
<dbReference type="AlphaFoldDB" id="A0A8W8K0F0"/>
<protein>
    <submittedName>
        <fullName evidence="2">Uncharacterized protein</fullName>
    </submittedName>
</protein>
<evidence type="ECO:0000313" key="3">
    <source>
        <dbReference type="Proteomes" id="UP000005408"/>
    </source>
</evidence>
<dbReference type="Proteomes" id="UP000005408">
    <property type="component" value="Unassembled WGS sequence"/>
</dbReference>
<dbReference type="OrthoDB" id="6133671at2759"/>
<organism evidence="2 3">
    <name type="scientific">Magallana gigas</name>
    <name type="common">Pacific oyster</name>
    <name type="synonym">Crassostrea gigas</name>
    <dbReference type="NCBI Taxonomy" id="29159"/>
    <lineage>
        <taxon>Eukaryota</taxon>
        <taxon>Metazoa</taxon>
        <taxon>Spiralia</taxon>
        <taxon>Lophotrochozoa</taxon>
        <taxon>Mollusca</taxon>
        <taxon>Bivalvia</taxon>
        <taxon>Autobranchia</taxon>
        <taxon>Pteriomorphia</taxon>
        <taxon>Ostreida</taxon>
        <taxon>Ostreoidea</taxon>
        <taxon>Ostreidae</taxon>
        <taxon>Magallana</taxon>
    </lineage>
</organism>
<accession>A0A8W8K0F0</accession>
<feature type="compositionally biased region" description="Acidic residues" evidence="1">
    <location>
        <begin position="39"/>
        <end position="60"/>
    </location>
</feature>
<keyword evidence="3" id="KW-1185">Reference proteome</keyword>
<feature type="region of interest" description="Disordered" evidence="1">
    <location>
        <begin position="1"/>
        <end position="91"/>
    </location>
</feature>
<feature type="region of interest" description="Disordered" evidence="1">
    <location>
        <begin position="361"/>
        <end position="412"/>
    </location>
</feature>
<dbReference type="EnsemblMetazoa" id="G21878.2">
    <property type="protein sequence ID" value="G21878.2:cds"/>
    <property type="gene ID" value="G21878"/>
</dbReference>
<dbReference type="EnsemblMetazoa" id="G21878.3">
    <property type="protein sequence ID" value="G21878.3:cds"/>
    <property type="gene ID" value="G21878"/>
</dbReference>
<name>A0A8W8K0F0_MAGGI</name>
<proteinExistence type="predicted"/>